<dbReference type="SMART" id="SM00448">
    <property type="entry name" value="REC"/>
    <property type="match status" value="1"/>
</dbReference>
<dbReference type="InterPro" id="IPR052048">
    <property type="entry name" value="ST_Response_Regulator"/>
</dbReference>
<reference evidence="3" key="1">
    <citation type="submission" date="2023-02" db="EMBL/GenBank/DDBJ databases">
        <title>Genome of toxic invasive species Heracleum sosnowskyi carries increased number of genes despite the absence of recent whole-genome duplications.</title>
        <authorList>
            <person name="Schelkunov M."/>
            <person name="Shtratnikova V."/>
            <person name="Makarenko M."/>
            <person name="Klepikova A."/>
            <person name="Omelchenko D."/>
            <person name="Novikova G."/>
            <person name="Obukhova E."/>
            <person name="Bogdanov V."/>
            <person name="Penin A."/>
            <person name="Logacheva M."/>
        </authorList>
    </citation>
    <scope>NUCLEOTIDE SEQUENCE</scope>
    <source>
        <strain evidence="3">Hsosn_3</strain>
        <tissue evidence="3">Leaf</tissue>
    </source>
</reference>
<dbReference type="SUPFAM" id="SSF52172">
    <property type="entry name" value="CheY-like"/>
    <property type="match status" value="1"/>
</dbReference>
<reference evidence="3" key="2">
    <citation type="submission" date="2023-05" db="EMBL/GenBank/DDBJ databases">
        <authorList>
            <person name="Schelkunov M.I."/>
        </authorList>
    </citation>
    <scope>NUCLEOTIDE SEQUENCE</scope>
    <source>
        <strain evidence="3">Hsosn_3</strain>
        <tissue evidence="3">Leaf</tissue>
    </source>
</reference>
<feature type="domain" description="Response regulatory" evidence="2">
    <location>
        <begin position="20"/>
        <end position="135"/>
    </location>
</feature>
<accession>A0AAD8M9L4</accession>
<dbReference type="InterPro" id="IPR011006">
    <property type="entry name" value="CheY-like_superfamily"/>
</dbReference>
<keyword evidence="1" id="KW-0597">Phosphoprotein</keyword>
<dbReference type="Proteomes" id="UP001237642">
    <property type="component" value="Unassembled WGS sequence"/>
</dbReference>
<evidence type="ECO:0000313" key="4">
    <source>
        <dbReference type="Proteomes" id="UP001237642"/>
    </source>
</evidence>
<proteinExistence type="predicted"/>
<dbReference type="PROSITE" id="PS50110">
    <property type="entry name" value="RESPONSE_REGULATORY"/>
    <property type="match status" value="1"/>
</dbReference>
<dbReference type="EMBL" id="JAUIZM010000009">
    <property type="protein sequence ID" value="KAK1364652.1"/>
    <property type="molecule type" value="Genomic_DNA"/>
</dbReference>
<evidence type="ECO:0000259" key="2">
    <source>
        <dbReference type="PROSITE" id="PS50110"/>
    </source>
</evidence>
<gene>
    <name evidence="3" type="ORF">POM88_040213</name>
</gene>
<dbReference type="Gene3D" id="3.40.50.2300">
    <property type="match status" value="1"/>
</dbReference>
<sequence length="141" mass="15866">MASQGGRSHLNNINATRRATALVVDDDHTCRVVMALTLKWHGFETCQVESAKEAIDLFRDGREFDVVLMDIHMPDKSGPQATRELREMGVTSMIIGVEAQFPSLDAQEFIDAGMDRFYEKPLESLSVALLHQELMNMINNQ</sequence>
<evidence type="ECO:0000256" key="1">
    <source>
        <dbReference type="PROSITE-ProRule" id="PRU00169"/>
    </source>
</evidence>
<dbReference type="AlphaFoldDB" id="A0AAD8M9L4"/>
<organism evidence="3 4">
    <name type="scientific">Heracleum sosnowskyi</name>
    <dbReference type="NCBI Taxonomy" id="360622"/>
    <lineage>
        <taxon>Eukaryota</taxon>
        <taxon>Viridiplantae</taxon>
        <taxon>Streptophyta</taxon>
        <taxon>Embryophyta</taxon>
        <taxon>Tracheophyta</taxon>
        <taxon>Spermatophyta</taxon>
        <taxon>Magnoliopsida</taxon>
        <taxon>eudicotyledons</taxon>
        <taxon>Gunneridae</taxon>
        <taxon>Pentapetalae</taxon>
        <taxon>asterids</taxon>
        <taxon>campanulids</taxon>
        <taxon>Apiales</taxon>
        <taxon>Apiaceae</taxon>
        <taxon>Apioideae</taxon>
        <taxon>apioid superclade</taxon>
        <taxon>Tordylieae</taxon>
        <taxon>Tordyliinae</taxon>
        <taxon>Heracleum</taxon>
    </lineage>
</organism>
<keyword evidence="4" id="KW-1185">Reference proteome</keyword>
<feature type="modified residue" description="4-aspartylphosphate" evidence="1">
    <location>
        <position position="70"/>
    </location>
</feature>
<name>A0AAD8M9L4_9APIA</name>
<dbReference type="Pfam" id="PF00072">
    <property type="entry name" value="Response_reg"/>
    <property type="match status" value="1"/>
</dbReference>
<dbReference type="GO" id="GO:0000160">
    <property type="term" value="P:phosphorelay signal transduction system"/>
    <property type="evidence" value="ECO:0007669"/>
    <property type="project" value="InterPro"/>
</dbReference>
<dbReference type="PANTHER" id="PTHR43228">
    <property type="entry name" value="TWO-COMPONENT RESPONSE REGULATOR"/>
    <property type="match status" value="1"/>
</dbReference>
<dbReference type="PANTHER" id="PTHR43228:SF1">
    <property type="entry name" value="TWO-COMPONENT RESPONSE REGULATOR ARR22"/>
    <property type="match status" value="1"/>
</dbReference>
<protein>
    <submittedName>
        <fullName evidence="3">Response regulatory domain-containing protein</fullName>
    </submittedName>
</protein>
<evidence type="ECO:0000313" key="3">
    <source>
        <dbReference type="EMBL" id="KAK1364652.1"/>
    </source>
</evidence>
<comment type="caution">
    <text evidence="3">The sequence shown here is derived from an EMBL/GenBank/DDBJ whole genome shotgun (WGS) entry which is preliminary data.</text>
</comment>
<dbReference type="CDD" id="cd17546">
    <property type="entry name" value="REC_hyHK_CKI1_RcsC-like"/>
    <property type="match status" value="1"/>
</dbReference>
<dbReference type="InterPro" id="IPR001789">
    <property type="entry name" value="Sig_transdc_resp-reg_receiver"/>
</dbReference>